<dbReference type="AlphaFoldDB" id="G0UNQ0"/>
<proteinExistence type="predicted"/>
<keyword evidence="1" id="KW-0472">Membrane</keyword>
<feature type="transmembrane region" description="Helical" evidence="1">
    <location>
        <begin position="51"/>
        <end position="70"/>
    </location>
</feature>
<gene>
    <name evidence="2" type="ORF">TCIL3000_6_2520</name>
</gene>
<protein>
    <submittedName>
        <fullName evidence="2">Uncharacterized protein</fullName>
    </submittedName>
</protein>
<keyword evidence="1" id="KW-0812">Transmembrane</keyword>
<sequence length="108" mass="12424">MVVTVSRRAYKSSAQIYIYIYISIVSLLCFFFTIIIVFGDKFCSHTNKLLWLSRVVIRFYVLVVCSFSSFSSAGLRGRCSCAVVRSTHSFLPPPPCAHIQRDYLLFFF</sequence>
<feature type="transmembrane region" description="Helical" evidence="1">
    <location>
        <begin position="16"/>
        <end position="39"/>
    </location>
</feature>
<dbReference type="EMBL" id="HE575319">
    <property type="protein sequence ID" value="CCC91010.1"/>
    <property type="molecule type" value="Genomic_DNA"/>
</dbReference>
<keyword evidence="1" id="KW-1133">Transmembrane helix</keyword>
<organism evidence="2">
    <name type="scientific">Trypanosoma congolense (strain IL3000)</name>
    <dbReference type="NCBI Taxonomy" id="1068625"/>
    <lineage>
        <taxon>Eukaryota</taxon>
        <taxon>Discoba</taxon>
        <taxon>Euglenozoa</taxon>
        <taxon>Kinetoplastea</taxon>
        <taxon>Metakinetoplastina</taxon>
        <taxon>Trypanosomatida</taxon>
        <taxon>Trypanosomatidae</taxon>
        <taxon>Trypanosoma</taxon>
        <taxon>Nannomonas</taxon>
    </lineage>
</organism>
<reference evidence="2" key="1">
    <citation type="journal article" date="2012" name="Proc. Natl. Acad. Sci. U.S.A.">
        <title>Antigenic diversity is generated by distinct evolutionary mechanisms in African trypanosome species.</title>
        <authorList>
            <person name="Jackson A.P."/>
            <person name="Berry A."/>
            <person name="Aslett M."/>
            <person name="Allison H.C."/>
            <person name="Burton P."/>
            <person name="Vavrova-Anderson J."/>
            <person name="Brown R."/>
            <person name="Browne H."/>
            <person name="Corton N."/>
            <person name="Hauser H."/>
            <person name="Gamble J."/>
            <person name="Gilderthorp R."/>
            <person name="Marcello L."/>
            <person name="McQuillan J."/>
            <person name="Otto T.D."/>
            <person name="Quail M.A."/>
            <person name="Sanders M.J."/>
            <person name="van Tonder A."/>
            <person name="Ginger M.L."/>
            <person name="Field M.C."/>
            <person name="Barry J.D."/>
            <person name="Hertz-Fowler C."/>
            <person name="Berriman M."/>
        </authorList>
    </citation>
    <scope>NUCLEOTIDE SEQUENCE</scope>
    <source>
        <strain evidence="2">IL3000</strain>
    </source>
</reference>
<evidence type="ECO:0000256" key="1">
    <source>
        <dbReference type="SAM" id="Phobius"/>
    </source>
</evidence>
<name>G0UNQ0_TRYCI</name>
<accession>G0UNQ0</accession>
<evidence type="ECO:0000313" key="2">
    <source>
        <dbReference type="EMBL" id="CCC91010.1"/>
    </source>
</evidence>